<dbReference type="Proteomes" id="UP001595884">
    <property type="component" value="Unassembled WGS sequence"/>
</dbReference>
<reference evidence="3" key="1">
    <citation type="journal article" date="2019" name="Int. J. Syst. Evol. Microbiol.">
        <title>The Global Catalogue of Microorganisms (GCM) 10K type strain sequencing project: providing services to taxonomists for standard genome sequencing and annotation.</title>
        <authorList>
            <consortium name="The Broad Institute Genomics Platform"/>
            <consortium name="The Broad Institute Genome Sequencing Center for Infectious Disease"/>
            <person name="Wu L."/>
            <person name="Ma J."/>
        </authorList>
    </citation>
    <scope>NUCLEOTIDE SEQUENCE [LARGE SCALE GENOMIC DNA]</scope>
    <source>
        <strain evidence="3">CGMCC 1.12849</strain>
    </source>
</reference>
<feature type="chain" id="PRO_5045574067" description="Lipoprotein" evidence="1">
    <location>
        <begin position="24"/>
        <end position="144"/>
    </location>
</feature>
<dbReference type="PROSITE" id="PS51257">
    <property type="entry name" value="PROKAR_LIPOPROTEIN"/>
    <property type="match status" value="1"/>
</dbReference>
<evidence type="ECO:0000256" key="1">
    <source>
        <dbReference type="SAM" id="SignalP"/>
    </source>
</evidence>
<gene>
    <name evidence="2" type="ORF">ACFO7V_18425</name>
</gene>
<keyword evidence="1" id="KW-0732">Signal</keyword>
<organism evidence="2 3">
    <name type="scientific">Glutamicibacter bergerei</name>
    <dbReference type="NCBI Taxonomy" id="256702"/>
    <lineage>
        <taxon>Bacteria</taxon>
        <taxon>Bacillati</taxon>
        <taxon>Actinomycetota</taxon>
        <taxon>Actinomycetes</taxon>
        <taxon>Micrococcales</taxon>
        <taxon>Micrococcaceae</taxon>
        <taxon>Glutamicibacter</taxon>
    </lineage>
</organism>
<name>A0ABV9MSS6_9MICC</name>
<dbReference type="RefSeq" id="WP_346060374.1">
    <property type="nucleotide sequence ID" value="NZ_BAAAVQ010000124.1"/>
</dbReference>
<sequence>MKRTIKILPLVVVVAALAGCSNAQSDAENAAVAFAKASTGEACSMYAGRDAESITQCEQAAATQNVQDQPYNEADYQDAPHVTKTQERGEGYAVLVESTKKDGTVAREVIGVVPEGDSWKVDESMSMDNQTNEDLCYYIGGDCK</sequence>
<proteinExistence type="predicted"/>
<evidence type="ECO:0000313" key="3">
    <source>
        <dbReference type="Proteomes" id="UP001595884"/>
    </source>
</evidence>
<evidence type="ECO:0008006" key="4">
    <source>
        <dbReference type="Google" id="ProtNLM"/>
    </source>
</evidence>
<feature type="signal peptide" evidence="1">
    <location>
        <begin position="1"/>
        <end position="23"/>
    </location>
</feature>
<accession>A0ABV9MSS6</accession>
<protein>
    <recommendedName>
        <fullName evidence="4">Lipoprotein</fullName>
    </recommendedName>
</protein>
<dbReference type="EMBL" id="JBHSHE010000098">
    <property type="protein sequence ID" value="MFC4718099.1"/>
    <property type="molecule type" value="Genomic_DNA"/>
</dbReference>
<evidence type="ECO:0000313" key="2">
    <source>
        <dbReference type="EMBL" id="MFC4718099.1"/>
    </source>
</evidence>
<comment type="caution">
    <text evidence="2">The sequence shown here is derived from an EMBL/GenBank/DDBJ whole genome shotgun (WGS) entry which is preliminary data.</text>
</comment>
<keyword evidence="3" id="KW-1185">Reference proteome</keyword>